<reference evidence="2 3" key="1">
    <citation type="submission" date="2016-01" db="EMBL/GenBank/DDBJ databases">
        <title>The new phylogeny of the genus Mycobacterium.</title>
        <authorList>
            <person name="Tarcisio F."/>
            <person name="Conor M."/>
            <person name="Antonella G."/>
            <person name="Elisabetta G."/>
            <person name="Giulia F.S."/>
            <person name="Sara T."/>
            <person name="Anna F."/>
            <person name="Clotilde B."/>
            <person name="Roberto B."/>
            <person name="Veronica D.S."/>
            <person name="Fabio R."/>
            <person name="Monica P."/>
            <person name="Olivier J."/>
            <person name="Enrico T."/>
            <person name="Nicola S."/>
        </authorList>
    </citation>
    <scope>NUCLEOTIDE SEQUENCE [LARGE SCALE GENOMIC DNA]</scope>
    <source>
        <strain evidence="2 3">DSM 43505</strain>
    </source>
</reference>
<dbReference type="STRING" id="1777.AWC07_00995"/>
<feature type="compositionally biased region" description="Pro residues" evidence="1">
    <location>
        <begin position="357"/>
        <end position="367"/>
    </location>
</feature>
<dbReference type="Proteomes" id="UP000193738">
    <property type="component" value="Unassembled WGS sequence"/>
</dbReference>
<feature type="region of interest" description="Disordered" evidence="1">
    <location>
        <begin position="195"/>
        <end position="215"/>
    </location>
</feature>
<evidence type="ECO:0000313" key="2">
    <source>
        <dbReference type="EMBL" id="ORV67445.1"/>
    </source>
</evidence>
<organism evidence="2 3">
    <name type="scientific">Mycobacterium gastri</name>
    <dbReference type="NCBI Taxonomy" id="1777"/>
    <lineage>
        <taxon>Bacteria</taxon>
        <taxon>Bacillati</taxon>
        <taxon>Actinomycetota</taxon>
        <taxon>Actinomycetes</taxon>
        <taxon>Mycobacteriales</taxon>
        <taxon>Mycobacteriaceae</taxon>
        <taxon>Mycobacterium</taxon>
    </lineage>
</organism>
<sequence>MSAVAAFPTLSQLLAWPTEHLTEAADHWEDVAGRCYGVANQVWRDALAVDWRGAAADTLRTETHSDMLTTSAVADQLHEAAKVARSGASDLYAARSRVRYAVQDARAAGFDVGEDLSDTDRSSGGSAAQRAARQTQAQAFAGDIRQRAVQLVGLDQQVAAKVTTAVAGIRHAVPPTPVPAAPAQGNRVQAVDNRTWKQDPTPAPPPEPATGPSADDIRKVLDKLPLGNSPDIREIRSPEDLQNLWRWAQQNGVEIPNGYGDPSKGTRYRLPDGTTIGQRWAAESTGKPVLDVRFPSKGDYTKVHINPQGGVPDIPAPVRPAPPEVPPVQAPVEPPAATRPPAAPTPGRAPPLVGIGPVPPESVPHPVHPPHSHHGPPVLGKDELPDLDEFNPG</sequence>
<dbReference type="RefSeq" id="WP_051508189.1">
    <property type="nucleotide sequence ID" value="NZ_LQOX01000111.1"/>
</dbReference>
<dbReference type="AlphaFoldDB" id="A0A1X1VEB6"/>
<evidence type="ECO:0000256" key="1">
    <source>
        <dbReference type="SAM" id="MobiDB-lite"/>
    </source>
</evidence>
<comment type="caution">
    <text evidence="2">The sequence shown here is derived from an EMBL/GenBank/DDBJ whole genome shotgun (WGS) entry which is preliminary data.</text>
</comment>
<feature type="compositionally biased region" description="Pro residues" evidence="1">
    <location>
        <begin position="314"/>
        <end position="349"/>
    </location>
</feature>
<dbReference type="EMBL" id="LQOX01000111">
    <property type="protein sequence ID" value="ORV67445.1"/>
    <property type="molecule type" value="Genomic_DNA"/>
</dbReference>
<keyword evidence="3" id="KW-1185">Reference proteome</keyword>
<evidence type="ECO:0000313" key="3">
    <source>
        <dbReference type="Proteomes" id="UP000193738"/>
    </source>
</evidence>
<protein>
    <submittedName>
        <fullName evidence="2">Uncharacterized protein</fullName>
    </submittedName>
</protein>
<gene>
    <name evidence="2" type="ORF">AWC07_00995</name>
</gene>
<proteinExistence type="predicted"/>
<accession>A0A1X1VEB6</accession>
<name>A0A1X1VEB6_MYCGS</name>
<feature type="region of interest" description="Disordered" evidence="1">
    <location>
        <begin position="305"/>
        <end position="393"/>
    </location>
</feature>